<dbReference type="EMBL" id="CP061283">
    <property type="protein sequence ID" value="QNS09474.1"/>
    <property type="molecule type" value="Genomic_DNA"/>
</dbReference>
<name>A0A7H1BL69_9ACTN</name>
<keyword evidence="1" id="KW-0472">Membrane</keyword>
<reference evidence="2 3" key="1">
    <citation type="submission" date="2020-09" db="EMBL/GenBank/DDBJ databases">
        <title>A novel species.</title>
        <authorList>
            <person name="Gao J."/>
        </authorList>
    </citation>
    <scope>NUCLEOTIDE SEQUENCE [LARGE SCALE GENOMIC DNA]</scope>
    <source>
        <strain evidence="2 3">CRXT-Y-14</strain>
        <plasmid evidence="2 3">unnamed2</plasmid>
    </source>
</reference>
<dbReference type="KEGG" id="sxn:IAG42_37595"/>
<dbReference type="Proteomes" id="UP000516428">
    <property type="component" value="Plasmid unnamed2"/>
</dbReference>
<keyword evidence="1" id="KW-1133">Transmembrane helix</keyword>
<geneLocation type="plasmid" evidence="2 3">
    <name>unnamed2</name>
</geneLocation>
<evidence type="ECO:0000313" key="3">
    <source>
        <dbReference type="Proteomes" id="UP000516428"/>
    </source>
</evidence>
<sequence length="96" mass="10828">MPDFPHLRRIRANRASRKDYEPRTLMDMVLDGDDHRPVQVSVVTIGVFGFRARSQGSTGIAALRNLRRDHPVLVRCLCTWVSVMWLLAAVAVANSI</sequence>
<keyword evidence="2" id="KW-0614">Plasmid</keyword>
<dbReference type="RefSeq" id="WP_188342129.1">
    <property type="nucleotide sequence ID" value="NZ_CP061283.1"/>
</dbReference>
<dbReference type="AlphaFoldDB" id="A0A7H1BL69"/>
<accession>A0A7H1BL69</accession>
<protein>
    <submittedName>
        <fullName evidence="2">Uncharacterized protein</fullName>
    </submittedName>
</protein>
<evidence type="ECO:0000256" key="1">
    <source>
        <dbReference type="SAM" id="Phobius"/>
    </source>
</evidence>
<keyword evidence="1" id="KW-0812">Transmembrane</keyword>
<keyword evidence="3" id="KW-1185">Reference proteome</keyword>
<feature type="transmembrane region" description="Helical" evidence="1">
    <location>
        <begin position="72"/>
        <end position="93"/>
    </location>
</feature>
<gene>
    <name evidence="2" type="ORF">IAG42_37595</name>
</gene>
<proteinExistence type="predicted"/>
<evidence type="ECO:0000313" key="2">
    <source>
        <dbReference type="EMBL" id="QNS09474.1"/>
    </source>
</evidence>
<organism evidence="2 3">
    <name type="scientific">Streptomyces xanthii</name>
    <dbReference type="NCBI Taxonomy" id="2768069"/>
    <lineage>
        <taxon>Bacteria</taxon>
        <taxon>Bacillati</taxon>
        <taxon>Actinomycetota</taxon>
        <taxon>Actinomycetes</taxon>
        <taxon>Kitasatosporales</taxon>
        <taxon>Streptomycetaceae</taxon>
        <taxon>Streptomyces</taxon>
    </lineage>
</organism>